<dbReference type="PROSITE" id="PS50174">
    <property type="entry name" value="G_PATCH"/>
    <property type="match status" value="1"/>
</dbReference>
<dbReference type="PANTHER" id="PTHR32108:SF5">
    <property type="entry name" value="DYNACTIN SUBUNIT 1-LIKE"/>
    <property type="match status" value="1"/>
</dbReference>
<evidence type="ECO:0000259" key="2">
    <source>
        <dbReference type="PROSITE" id="PS50174"/>
    </source>
</evidence>
<evidence type="ECO:0000256" key="1">
    <source>
        <dbReference type="SAM" id="MobiDB-lite"/>
    </source>
</evidence>
<reference evidence="3 4" key="1">
    <citation type="submission" date="2017-11" db="EMBL/GenBank/DDBJ databases">
        <title>De-novo sequencing of pomegranate (Punica granatum L.) genome.</title>
        <authorList>
            <person name="Akparov Z."/>
            <person name="Amiraslanov A."/>
            <person name="Hajiyeva S."/>
            <person name="Abbasov M."/>
            <person name="Kaur K."/>
            <person name="Hamwieh A."/>
            <person name="Solovyev V."/>
            <person name="Salamov A."/>
            <person name="Braich B."/>
            <person name="Kosarev P."/>
            <person name="Mahmoud A."/>
            <person name="Hajiyev E."/>
            <person name="Babayeva S."/>
            <person name="Izzatullayeva V."/>
            <person name="Mammadov A."/>
            <person name="Mammadov A."/>
            <person name="Sharifova S."/>
            <person name="Ojaghi J."/>
            <person name="Eynullazada K."/>
            <person name="Bayramov B."/>
            <person name="Abdulazimova A."/>
            <person name="Shahmuradov I."/>
        </authorList>
    </citation>
    <scope>NUCLEOTIDE SEQUENCE [LARGE SCALE GENOMIC DNA]</scope>
    <source>
        <strain evidence="4">cv. AG2017</strain>
        <tissue evidence="3">Leaf</tissue>
    </source>
</reference>
<dbReference type="Proteomes" id="UP000233551">
    <property type="component" value="Unassembled WGS sequence"/>
</dbReference>
<organism evidence="3 4">
    <name type="scientific">Punica granatum</name>
    <name type="common">Pomegranate</name>
    <dbReference type="NCBI Taxonomy" id="22663"/>
    <lineage>
        <taxon>Eukaryota</taxon>
        <taxon>Viridiplantae</taxon>
        <taxon>Streptophyta</taxon>
        <taxon>Embryophyta</taxon>
        <taxon>Tracheophyta</taxon>
        <taxon>Spermatophyta</taxon>
        <taxon>Magnoliopsida</taxon>
        <taxon>eudicotyledons</taxon>
        <taxon>Gunneridae</taxon>
        <taxon>Pentapetalae</taxon>
        <taxon>rosids</taxon>
        <taxon>malvids</taxon>
        <taxon>Myrtales</taxon>
        <taxon>Lythraceae</taxon>
        <taxon>Punica</taxon>
    </lineage>
</organism>
<keyword evidence="4" id="KW-1185">Reference proteome</keyword>
<dbReference type="Pfam" id="PF01585">
    <property type="entry name" value="G-patch"/>
    <property type="match status" value="1"/>
</dbReference>
<dbReference type="GO" id="GO:0003676">
    <property type="term" value="F:nucleic acid binding"/>
    <property type="evidence" value="ECO:0007669"/>
    <property type="project" value="InterPro"/>
</dbReference>
<evidence type="ECO:0000313" key="3">
    <source>
        <dbReference type="EMBL" id="PKI36383.1"/>
    </source>
</evidence>
<name>A0A2I0HXN3_PUNGR</name>
<protein>
    <recommendedName>
        <fullName evidence="2">G-patch domain-containing protein</fullName>
    </recommendedName>
</protein>
<feature type="domain" description="G-patch" evidence="2">
    <location>
        <begin position="218"/>
        <end position="264"/>
    </location>
</feature>
<dbReference type="InterPro" id="IPR000467">
    <property type="entry name" value="G_patch_dom"/>
</dbReference>
<dbReference type="EMBL" id="PGOL01004871">
    <property type="protein sequence ID" value="PKI36383.1"/>
    <property type="molecule type" value="Genomic_DNA"/>
</dbReference>
<proteinExistence type="predicted"/>
<evidence type="ECO:0000313" key="4">
    <source>
        <dbReference type="Proteomes" id="UP000233551"/>
    </source>
</evidence>
<comment type="caution">
    <text evidence="3">The sequence shown here is derived from an EMBL/GenBank/DDBJ whole genome shotgun (WGS) entry which is preliminary data.</text>
</comment>
<dbReference type="AlphaFoldDB" id="A0A2I0HXN3"/>
<dbReference type="PANTHER" id="PTHR32108">
    <property type="entry name" value="DNA-DIRECTED RNA POLYMERASE SUBUNIT ALPHA"/>
    <property type="match status" value="1"/>
</dbReference>
<feature type="region of interest" description="Disordered" evidence="1">
    <location>
        <begin position="1"/>
        <end position="23"/>
    </location>
</feature>
<sequence length="358" mass="39777">MIEKNPLTVKPPNVQANTFPDHGSSLGPSINMISIRALGEDGGQKEESAPFVINYVPTEIMGTVMGSDAASKPFVIKVSTKTVNKRKAHVVEPTVPKKKVTEEEAKAFMKVIKASEYKMVEQMGKFPSYISLLAHLLNSEPHRKALLKAGAVPSSLLQKVKFFIDDNLITINGEEDYTIYKDTAIPYISIGNDQNLPFHSFQTISVIRDYEEVGPSRANHMIGKVMLRHNYVPEIGLGTQGQDILHPIEVEEYKNKRGLGLHPSSHEIVQVRKGRHLYHLAAHYGKINMGISVPPLSHFFPSCRCVRQLMCFDVFPLYGPECGLSSGPASRYFGSRSLGMSTFRGTLEKESSLIILRP</sequence>
<gene>
    <name evidence="3" type="ORF">CRG98_043224</name>
</gene>
<accession>A0A2I0HXN3</accession>